<reference evidence="7" key="1">
    <citation type="submission" date="2020-05" db="EMBL/GenBank/DDBJ databases">
        <authorList>
            <person name="Chiriac C."/>
            <person name="Salcher M."/>
            <person name="Ghai R."/>
            <person name="Kavagutti S V."/>
        </authorList>
    </citation>
    <scope>NUCLEOTIDE SEQUENCE</scope>
</reference>
<dbReference type="AlphaFoldDB" id="A0A6J7SEH3"/>
<evidence type="ECO:0000256" key="4">
    <source>
        <dbReference type="ARBA" id="ARBA00023136"/>
    </source>
</evidence>
<comment type="subcellular location">
    <subcellularLocation>
        <location evidence="1">Membrane</location>
        <topology evidence="1">Multi-pass membrane protein</topology>
    </subcellularLocation>
</comment>
<keyword evidence="3 5" id="KW-1133">Transmembrane helix</keyword>
<dbReference type="Pfam" id="PF03741">
    <property type="entry name" value="TerC"/>
    <property type="match status" value="1"/>
</dbReference>
<evidence type="ECO:0000256" key="2">
    <source>
        <dbReference type="ARBA" id="ARBA00022692"/>
    </source>
</evidence>
<dbReference type="GO" id="GO:0016020">
    <property type="term" value="C:membrane"/>
    <property type="evidence" value="ECO:0007669"/>
    <property type="project" value="UniProtKB-SubCell"/>
</dbReference>
<organism evidence="7">
    <name type="scientific">freshwater metagenome</name>
    <dbReference type="NCBI Taxonomy" id="449393"/>
    <lineage>
        <taxon>unclassified sequences</taxon>
        <taxon>metagenomes</taxon>
        <taxon>ecological metagenomes</taxon>
    </lineage>
</organism>
<sequence>MLIPGYIWLATLALYAALFVLDLVVVGRRPHIPTTAECLRWLGLYVGLAVAFGLGLGAWAGRDYSVQFFAGWVTEYSLSVDNLFVFLLIMARFYVPRQLQQAALMWGILIALVLRAFFIVVGAAVIARYSWVFYLFGIFLVFTAVHLAREGETDDEEYHENAIVRWVSRVLPSTPEFDGSRLRTRVGGRRLWTPLLVVLISLGTTDLLFALDSIPAIFGLTQEAYIVFAANVFALLGLRQLYFLLGDLLARLVYLSVGLAVVLGFIGVKLVLSALHTNSVPFINGGTPVEVPVPSTGLSLAVIVAVLAVTTVASIMRGKADGGASVESG</sequence>
<feature type="transmembrane region" description="Helical" evidence="5">
    <location>
        <begin position="252"/>
        <end position="275"/>
    </location>
</feature>
<dbReference type="NCBIfam" id="TIGR03718">
    <property type="entry name" value="R_switched_Alx"/>
    <property type="match status" value="1"/>
</dbReference>
<feature type="transmembrane region" description="Helical" evidence="5">
    <location>
        <begin position="103"/>
        <end position="125"/>
    </location>
</feature>
<feature type="transmembrane region" description="Helical" evidence="5">
    <location>
        <begin position="295"/>
        <end position="315"/>
    </location>
</feature>
<feature type="transmembrane region" description="Helical" evidence="5">
    <location>
        <begin position="191"/>
        <end position="218"/>
    </location>
</feature>
<evidence type="ECO:0000256" key="1">
    <source>
        <dbReference type="ARBA" id="ARBA00004141"/>
    </source>
</evidence>
<dbReference type="PANTHER" id="PTHR30238:SF0">
    <property type="entry name" value="THYLAKOID MEMBRANE PROTEIN TERC, CHLOROPLASTIC"/>
    <property type="match status" value="1"/>
</dbReference>
<proteinExistence type="predicted"/>
<dbReference type="EMBL" id="CAFBND010000041">
    <property type="protein sequence ID" value="CAB4942977.1"/>
    <property type="molecule type" value="Genomic_DNA"/>
</dbReference>
<feature type="transmembrane region" description="Helical" evidence="5">
    <location>
        <begin position="224"/>
        <end position="245"/>
    </location>
</feature>
<evidence type="ECO:0000313" key="7">
    <source>
        <dbReference type="EMBL" id="CAB5039446.1"/>
    </source>
</evidence>
<name>A0A6J7SEH3_9ZZZZ</name>
<feature type="transmembrane region" description="Helical" evidence="5">
    <location>
        <begin position="131"/>
        <end position="148"/>
    </location>
</feature>
<feature type="transmembrane region" description="Helical" evidence="5">
    <location>
        <begin position="6"/>
        <end position="26"/>
    </location>
</feature>
<accession>A0A6J7SEH3</accession>
<keyword evidence="4 5" id="KW-0472">Membrane</keyword>
<feature type="transmembrane region" description="Helical" evidence="5">
    <location>
        <begin position="38"/>
        <end position="60"/>
    </location>
</feature>
<evidence type="ECO:0000256" key="3">
    <source>
        <dbReference type="ARBA" id="ARBA00022989"/>
    </source>
</evidence>
<feature type="transmembrane region" description="Helical" evidence="5">
    <location>
        <begin position="66"/>
        <end position="91"/>
    </location>
</feature>
<dbReference type="PANTHER" id="PTHR30238">
    <property type="entry name" value="MEMBRANE BOUND PREDICTED REDOX MODULATOR"/>
    <property type="match status" value="1"/>
</dbReference>
<gene>
    <name evidence="6" type="ORF">UFOPK3752_01180</name>
    <name evidence="7" type="ORF">UFOPK4150_02177</name>
</gene>
<dbReference type="EMBL" id="CAFBPU010000066">
    <property type="protein sequence ID" value="CAB5039446.1"/>
    <property type="molecule type" value="Genomic_DNA"/>
</dbReference>
<evidence type="ECO:0000256" key="5">
    <source>
        <dbReference type="SAM" id="Phobius"/>
    </source>
</evidence>
<keyword evidence="2 5" id="KW-0812">Transmembrane</keyword>
<dbReference type="InterPro" id="IPR005496">
    <property type="entry name" value="Integral_membrane_TerC"/>
</dbReference>
<protein>
    <submittedName>
        <fullName evidence="7">Unannotated protein</fullName>
    </submittedName>
</protein>
<dbReference type="InterPro" id="IPR022369">
    <property type="entry name" value="Integral_membrane_TerC_rswitch"/>
</dbReference>
<evidence type="ECO:0000313" key="6">
    <source>
        <dbReference type="EMBL" id="CAB4942977.1"/>
    </source>
</evidence>